<dbReference type="EMBL" id="VSSQ01074560">
    <property type="protein sequence ID" value="MPN25394.1"/>
    <property type="molecule type" value="Genomic_DNA"/>
</dbReference>
<dbReference type="InterPro" id="IPR044217">
    <property type="entry name" value="CLPT1/2"/>
</dbReference>
<dbReference type="PANTHER" id="PTHR47016">
    <property type="entry name" value="ATP-DEPENDENT CLP PROTEASE ATP-BINDING SUBUNIT CLPT1, CHLOROPLASTIC"/>
    <property type="match status" value="1"/>
</dbReference>
<name>A0A645GN56_9ZZZZ</name>
<dbReference type="Pfam" id="PF02861">
    <property type="entry name" value="Clp_N"/>
    <property type="match status" value="1"/>
</dbReference>
<evidence type="ECO:0000313" key="2">
    <source>
        <dbReference type="EMBL" id="MPN25394.1"/>
    </source>
</evidence>
<dbReference type="InterPro" id="IPR004176">
    <property type="entry name" value="Clp_R_N"/>
</dbReference>
<sequence length="179" mass="20011">MVLGLLKSKKGVAYEILKDLNVDFDILLSSIVKPIERQMPQALTIMKMAKEEARRLGRNVVGTEMILLGILSEGTGVGFKVLNNLEITIKDARQVIENIIGYGNEYYDKEIAFTKRAKKVLETAWQKAKKHKKQRILSEHLLYAITQEPDSVAMSALEQLGVDAVEINQGILKEIGLSS</sequence>
<dbReference type="SUPFAM" id="SSF81923">
    <property type="entry name" value="Double Clp-N motif"/>
    <property type="match status" value="1"/>
</dbReference>
<dbReference type="PROSITE" id="PS51903">
    <property type="entry name" value="CLP_R"/>
    <property type="match status" value="1"/>
</dbReference>
<evidence type="ECO:0000259" key="1">
    <source>
        <dbReference type="PROSITE" id="PS51903"/>
    </source>
</evidence>
<dbReference type="InterPro" id="IPR036628">
    <property type="entry name" value="Clp_N_dom_sf"/>
</dbReference>
<dbReference type="PANTHER" id="PTHR47016:SF5">
    <property type="entry name" value="CLP DOMAIN SUPERFAMILY PROTEIN"/>
    <property type="match status" value="1"/>
</dbReference>
<feature type="domain" description="Clp R" evidence="1">
    <location>
        <begin position="35"/>
        <end position="177"/>
    </location>
</feature>
<reference evidence="2" key="1">
    <citation type="submission" date="2019-08" db="EMBL/GenBank/DDBJ databases">
        <authorList>
            <person name="Kucharzyk K."/>
            <person name="Murdoch R.W."/>
            <person name="Higgins S."/>
            <person name="Loffler F."/>
        </authorList>
    </citation>
    <scope>NUCLEOTIDE SEQUENCE</scope>
</reference>
<gene>
    <name evidence="2" type="ORF">SDC9_172803</name>
</gene>
<comment type="caution">
    <text evidence="2">The sequence shown here is derived from an EMBL/GenBank/DDBJ whole genome shotgun (WGS) entry which is preliminary data.</text>
</comment>
<organism evidence="2">
    <name type="scientific">bioreactor metagenome</name>
    <dbReference type="NCBI Taxonomy" id="1076179"/>
    <lineage>
        <taxon>unclassified sequences</taxon>
        <taxon>metagenomes</taxon>
        <taxon>ecological metagenomes</taxon>
    </lineage>
</organism>
<accession>A0A645GN56</accession>
<proteinExistence type="predicted"/>
<protein>
    <recommendedName>
        <fullName evidence="1">Clp R domain-containing protein</fullName>
    </recommendedName>
</protein>
<dbReference type="Gene3D" id="1.10.1780.10">
    <property type="entry name" value="Clp, N-terminal domain"/>
    <property type="match status" value="1"/>
</dbReference>
<dbReference type="AlphaFoldDB" id="A0A645GN56"/>